<accession>A0A852UZJ2</accession>
<evidence type="ECO:0000313" key="5">
    <source>
        <dbReference type="EMBL" id="NYF42922.1"/>
    </source>
</evidence>
<evidence type="ECO:0000259" key="4">
    <source>
        <dbReference type="Pfam" id="PF22722"/>
    </source>
</evidence>
<comment type="caution">
    <text evidence="5">The sequence shown here is derived from an EMBL/GenBank/DDBJ whole genome shotgun (WGS) entry which is preliminary data.</text>
</comment>
<dbReference type="Gene3D" id="3.40.50.150">
    <property type="entry name" value="Vaccinia Virus protein VP39"/>
    <property type="match status" value="1"/>
</dbReference>
<dbReference type="InterPro" id="IPR054557">
    <property type="entry name" value="NA-iREase1_dom"/>
</dbReference>
<dbReference type="GO" id="GO:0008170">
    <property type="term" value="F:N-methyltransferase activity"/>
    <property type="evidence" value="ECO:0007669"/>
    <property type="project" value="InterPro"/>
</dbReference>
<dbReference type="SUPFAM" id="SSF53335">
    <property type="entry name" value="S-adenosyl-L-methionine-dependent methyltransferases"/>
    <property type="match status" value="1"/>
</dbReference>
<gene>
    <name evidence="5" type="ORF">HDA43_005123</name>
</gene>
<dbReference type="AlphaFoldDB" id="A0A852UZJ2"/>
<protein>
    <submittedName>
        <fullName evidence="5">Site-specific DNA-methyltransferase (Adenine-specific)</fullName>
        <ecNumber evidence="5">2.1.1.72</ecNumber>
    </submittedName>
</protein>
<dbReference type="EMBL" id="JACCCO010000002">
    <property type="protein sequence ID" value="NYF42922.1"/>
    <property type="molecule type" value="Genomic_DNA"/>
</dbReference>
<keyword evidence="2 5" id="KW-0808">Transferase</keyword>
<name>A0A852UZJ2_9ACTN</name>
<dbReference type="PRINTS" id="PR00508">
    <property type="entry name" value="S21N4MTFRASE"/>
</dbReference>
<sequence>MSELYYGDAFDVLSEKISDESVDLVYLDPQTRFNQAHNISPEDRGRDYIDRSSDSLLGELMPEADSKAVYRASLVDNAPEPLKTSIETIRVIAGEGPTFSYIASNAGIFPELYRTLKPAGFLVLQCNPAVSHYFRLTLDAVFGQTNFRNEIVWKYLKRRPSQTLHVPRNHDAILVYGKTDKAIWNRDALFAARDINDSSFEYKHKGYRRDEEGRLYRHVSLVNPNPNRENYSYEFLGVTRVWRWAKERMESAYNSGLIEQRAPGSVPVLKQYIDESRGEAIDEIWTDIPGASYKEAQRLGYPTQKPAELLARIISMTTLPGGMVLDPYAGEGITVDVAQDLSRRWIGINKTTQGIALIDTRLRHKYGEEARDHYNIVGLPHDLNSARALLANSPAEFERWCLMQVDGQFHDSRHGDRGFDGIIRIPLDHNGVSQRILVSVKAGRIKKTHIVELERAVRKHRAAMGIIITMDEPDLSALDAMTNSGVFNHPGTGVTYPKIQIIKVEQLLQNQRPEMPTPLLPYFQEIPRSRGSDS</sequence>
<feature type="domain" description="NACHT-associated inactive Restriction Endonuclease 1 sensor" evidence="4">
    <location>
        <begin position="395"/>
        <end position="508"/>
    </location>
</feature>
<evidence type="ECO:0000313" key="6">
    <source>
        <dbReference type="Proteomes" id="UP000576393"/>
    </source>
</evidence>
<keyword evidence="1 5" id="KW-0489">Methyltransferase</keyword>
<organism evidence="5 6">
    <name type="scientific">Streptosporangium sandarakinum</name>
    <dbReference type="NCBI Taxonomy" id="1260955"/>
    <lineage>
        <taxon>Bacteria</taxon>
        <taxon>Bacillati</taxon>
        <taxon>Actinomycetota</taxon>
        <taxon>Actinomycetes</taxon>
        <taxon>Streptosporangiales</taxon>
        <taxon>Streptosporangiaceae</taxon>
        <taxon>Streptosporangium</taxon>
    </lineage>
</organism>
<dbReference type="Pfam" id="PF22722">
    <property type="entry name" value="NA-iREase1"/>
    <property type="match status" value="1"/>
</dbReference>
<dbReference type="InterPro" id="IPR001091">
    <property type="entry name" value="RM_Methyltransferase"/>
</dbReference>
<reference evidence="5 6" key="1">
    <citation type="submission" date="2020-07" db="EMBL/GenBank/DDBJ databases">
        <title>Sequencing the genomes of 1000 actinobacteria strains.</title>
        <authorList>
            <person name="Klenk H.-P."/>
        </authorList>
    </citation>
    <scope>NUCLEOTIDE SEQUENCE [LARGE SCALE GENOMIC DNA]</scope>
    <source>
        <strain evidence="5 6">DSM 45763</strain>
    </source>
</reference>
<feature type="domain" description="DNA methylase N-4/N-6" evidence="3">
    <location>
        <begin position="101"/>
        <end position="353"/>
    </location>
</feature>
<keyword evidence="6" id="KW-1185">Reference proteome</keyword>
<dbReference type="GO" id="GO:0032259">
    <property type="term" value="P:methylation"/>
    <property type="evidence" value="ECO:0007669"/>
    <property type="project" value="UniProtKB-KW"/>
</dbReference>
<dbReference type="GO" id="GO:0009007">
    <property type="term" value="F:site-specific DNA-methyltransferase (adenine-specific) activity"/>
    <property type="evidence" value="ECO:0007669"/>
    <property type="project" value="UniProtKB-EC"/>
</dbReference>
<dbReference type="InterPro" id="IPR029063">
    <property type="entry name" value="SAM-dependent_MTases_sf"/>
</dbReference>
<dbReference type="GO" id="GO:0003677">
    <property type="term" value="F:DNA binding"/>
    <property type="evidence" value="ECO:0007669"/>
    <property type="project" value="InterPro"/>
</dbReference>
<evidence type="ECO:0000256" key="2">
    <source>
        <dbReference type="ARBA" id="ARBA00022679"/>
    </source>
</evidence>
<dbReference type="InterPro" id="IPR002941">
    <property type="entry name" value="DNA_methylase_N4/N6"/>
</dbReference>
<proteinExistence type="predicted"/>
<dbReference type="Proteomes" id="UP000576393">
    <property type="component" value="Unassembled WGS sequence"/>
</dbReference>
<dbReference type="Pfam" id="PF01555">
    <property type="entry name" value="N6_N4_Mtase"/>
    <property type="match status" value="1"/>
</dbReference>
<dbReference type="EC" id="2.1.1.72" evidence="5"/>
<evidence type="ECO:0000259" key="3">
    <source>
        <dbReference type="Pfam" id="PF01555"/>
    </source>
</evidence>
<evidence type="ECO:0000256" key="1">
    <source>
        <dbReference type="ARBA" id="ARBA00022603"/>
    </source>
</evidence>
<dbReference type="RefSeq" id="WP_179825783.1">
    <property type="nucleotide sequence ID" value="NZ_JACCCO010000002.1"/>
</dbReference>